<reference evidence="1 2" key="1">
    <citation type="submission" date="2022-03" db="EMBL/GenBank/DDBJ databases">
        <title>Chryseobacterium sp. isolated from the Andong Sikhe.</title>
        <authorList>
            <person name="Won M."/>
            <person name="Kim S.-J."/>
            <person name="Kwon S.-W."/>
        </authorList>
    </citation>
    <scope>NUCLEOTIDE SEQUENCE [LARGE SCALE GENOMIC DNA]</scope>
    <source>
        <strain evidence="1 2">ADR-1</strain>
    </source>
</reference>
<dbReference type="Pfam" id="PF13489">
    <property type="entry name" value="Methyltransf_23"/>
    <property type="match status" value="1"/>
</dbReference>
<name>A0ABY4BDE1_9FLAO</name>
<dbReference type="InterPro" id="IPR029063">
    <property type="entry name" value="SAM-dependent_MTases_sf"/>
</dbReference>
<sequence>MYNFLKSIVKNIIPQKLLIENEDNFRKLLKPFYKGKNYECNICTTQLKKFAELENGQLICPVCGSLPRTRRLNQLLEQKYLKPNMLFLDFSPSRMLYKKWKKRNDIFYFPTDFENEFLSDYHFDITNINAENEKFNLVVCYHILEHIVEDQKAMSELYRVLKTNGTVLIQTPFKDGEIYEDYSINSPEGRLKYFGQEDHVRIYSVLGLENRLKNAGFKTEVKVFDENDYLGFSKNETVIVCEK</sequence>
<dbReference type="Proteomes" id="UP000831068">
    <property type="component" value="Chromosome"/>
</dbReference>
<organism evidence="1 2">
    <name type="scientific">Chryseobacterium oryzae</name>
    <dbReference type="NCBI Taxonomy" id="2929799"/>
    <lineage>
        <taxon>Bacteria</taxon>
        <taxon>Pseudomonadati</taxon>
        <taxon>Bacteroidota</taxon>
        <taxon>Flavobacteriia</taxon>
        <taxon>Flavobacteriales</taxon>
        <taxon>Weeksellaceae</taxon>
        <taxon>Chryseobacterium group</taxon>
        <taxon>Chryseobacterium</taxon>
    </lineage>
</organism>
<dbReference type="SUPFAM" id="SSF53335">
    <property type="entry name" value="S-adenosyl-L-methionine-dependent methyltransferases"/>
    <property type="match status" value="1"/>
</dbReference>
<evidence type="ECO:0000313" key="2">
    <source>
        <dbReference type="Proteomes" id="UP000831068"/>
    </source>
</evidence>
<keyword evidence="2" id="KW-1185">Reference proteome</keyword>
<dbReference type="GO" id="GO:0008168">
    <property type="term" value="F:methyltransferase activity"/>
    <property type="evidence" value="ECO:0007669"/>
    <property type="project" value="UniProtKB-KW"/>
</dbReference>
<proteinExistence type="predicted"/>
<dbReference type="RefSeq" id="WP_243575671.1">
    <property type="nucleotide sequence ID" value="NZ_CP094529.1"/>
</dbReference>
<dbReference type="Gene3D" id="3.40.50.150">
    <property type="entry name" value="Vaccinia Virus protein VP39"/>
    <property type="match status" value="1"/>
</dbReference>
<keyword evidence="1" id="KW-0808">Transferase</keyword>
<keyword evidence="1" id="KW-0489">Methyltransferase</keyword>
<accession>A0ABY4BDE1</accession>
<protein>
    <submittedName>
        <fullName evidence="1">Class I SAM-dependent methyltransferase</fullName>
    </submittedName>
</protein>
<gene>
    <name evidence="1" type="ORF">MTP08_08845</name>
</gene>
<dbReference type="EMBL" id="CP094529">
    <property type="protein sequence ID" value="UOE37175.1"/>
    <property type="molecule type" value="Genomic_DNA"/>
</dbReference>
<dbReference type="GO" id="GO:0032259">
    <property type="term" value="P:methylation"/>
    <property type="evidence" value="ECO:0007669"/>
    <property type="project" value="UniProtKB-KW"/>
</dbReference>
<evidence type="ECO:0000313" key="1">
    <source>
        <dbReference type="EMBL" id="UOE37175.1"/>
    </source>
</evidence>